<reference evidence="2" key="1">
    <citation type="journal article" date="2023" name="G3 (Bethesda)">
        <title>Genome assembly and association tests identify interacting loci associated with vigor, precocity, and sex in interspecific pistachio rootstocks.</title>
        <authorList>
            <person name="Palmer W."/>
            <person name="Jacygrad E."/>
            <person name="Sagayaradj S."/>
            <person name="Cavanaugh K."/>
            <person name="Han R."/>
            <person name="Bertier L."/>
            <person name="Beede B."/>
            <person name="Kafkas S."/>
            <person name="Golino D."/>
            <person name="Preece J."/>
            <person name="Michelmore R."/>
        </authorList>
    </citation>
    <scope>NUCLEOTIDE SEQUENCE [LARGE SCALE GENOMIC DNA]</scope>
</reference>
<keyword evidence="2" id="KW-1185">Reference proteome</keyword>
<protein>
    <submittedName>
        <fullName evidence="1">Uncharacterized protein</fullName>
    </submittedName>
</protein>
<sequence length="189" mass="20200">MSSTSDRVDESTGSLDNYVLKMLSQPLGGIRVGLFHYGLCHDDSTSPLNMPHGSSKVSHMLGGCSLLTTKFLWFTGAIAKAREEARGTGASPSIVYVRLQSSSATLKCLQKDKKEPKRPRPCMELITGSSNQVVSASSESSFEEMAVLETEGFTTMSAEDGDSNEEVALVTAEGPVDHLPSLLLKGELA</sequence>
<name>A0ACC1B646_9ROSI</name>
<organism evidence="1 2">
    <name type="scientific">Pistacia atlantica</name>
    <dbReference type="NCBI Taxonomy" id="434234"/>
    <lineage>
        <taxon>Eukaryota</taxon>
        <taxon>Viridiplantae</taxon>
        <taxon>Streptophyta</taxon>
        <taxon>Embryophyta</taxon>
        <taxon>Tracheophyta</taxon>
        <taxon>Spermatophyta</taxon>
        <taxon>Magnoliopsida</taxon>
        <taxon>eudicotyledons</taxon>
        <taxon>Gunneridae</taxon>
        <taxon>Pentapetalae</taxon>
        <taxon>rosids</taxon>
        <taxon>malvids</taxon>
        <taxon>Sapindales</taxon>
        <taxon>Anacardiaceae</taxon>
        <taxon>Pistacia</taxon>
    </lineage>
</organism>
<evidence type="ECO:0000313" key="2">
    <source>
        <dbReference type="Proteomes" id="UP001164250"/>
    </source>
</evidence>
<gene>
    <name evidence="1" type="ORF">Patl1_15344</name>
</gene>
<evidence type="ECO:0000313" key="1">
    <source>
        <dbReference type="EMBL" id="KAJ0094440.1"/>
    </source>
</evidence>
<accession>A0ACC1B646</accession>
<proteinExistence type="predicted"/>
<comment type="caution">
    <text evidence="1">The sequence shown here is derived from an EMBL/GenBank/DDBJ whole genome shotgun (WGS) entry which is preliminary data.</text>
</comment>
<dbReference type="Proteomes" id="UP001164250">
    <property type="component" value="Chromosome 6"/>
</dbReference>
<dbReference type="EMBL" id="CM047902">
    <property type="protein sequence ID" value="KAJ0094440.1"/>
    <property type="molecule type" value="Genomic_DNA"/>
</dbReference>